<evidence type="ECO:0000313" key="3">
    <source>
        <dbReference type="Proteomes" id="UP000299102"/>
    </source>
</evidence>
<dbReference type="EMBL" id="BGZK01000006">
    <property type="protein sequence ID" value="GBP00558.1"/>
    <property type="molecule type" value="Genomic_DNA"/>
</dbReference>
<proteinExistence type="predicted"/>
<dbReference type="AlphaFoldDB" id="A0A4C1SH98"/>
<feature type="region of interest" description="Disordered" evidence="1">
    <location>
        <begin position="104"/>
        <end position="139"/>
    </location>
</feature>
<protein>
    <submittedName>
        <fullName evidence="2">Uncharacterized protein</fullName>
    </submittedName>
</protein>
<evidence type="ECO:0000313" key="2">
    <source>
        <dbReference type="EMBL" id="GBP00558.1"/>
    </source>
</evidence>
<evidence type="ECO:0000256" key="1">
    <source>
        <dbReference type="SAM" id="MobiDB-lite"/>
    </source>
</evidence>
<gene>
    <name evidence="2" type="ORF">EVAR_76860_1</name>
</gene>
<organism evidence="2 3">
    <name type="scientific">Eumeta variegata</name>
    <name type="common">Bagworm moth</name>
    <name type="synonym">Eumeta japonica</name>
    <dbReference type="NCBI Taxonomy" id="151549"/>
    <lineage>
        <taxon>Eukaryota</taxon>
        <taxon>Metazoa</taxon>
        <taxon>Ecdysozoa</taxon>
        <taxon>Arthropoda</taxon>
        <taxon>Hexapoda</taxon>
        <taxon>Insecta</taxon>
        <taxon>Pterygota</taxon>
        <taxon>Neoptera</taxon>
        <taxon>Endopterygota</taxon>
        <taxon>Lepidoptera</taxon>
        <taxon>Glossata</taxon>
        <taxon>Ditrysia</taxon>
        <taxon>Tineoidea</taxon>
        <taxon>Psychidae</taxon>
        <taxon>Oiketicinae</taxon>
        <taxon>Eumeta</taxon>
    </lineage>
</organism>
<keyword evidence="3" id="KW-1185">Reference proteome</keyword>
<name>A0A4C1SH98_EUMVA</name>
<accession>A0A4C1SH98</accession>
<comment type="caution">
    <text evidence="2">The sequence shown here is derived from an EMBL/GenBank/DDBJ whole genome shotgun (WGS) entry which is preliminary data.</text>
</comment>
<dbReference type="Proteomes" id="UP000299102">
    <property type="component" value="Unassembled WGS sequence"/>
</dbReference>
<sequence>MVPRELMVESEGGQRSSATERRSPIEQTIALDTIGDVITNSTTKSGSGLCRSKSRYYGVPVRDQYNPCARERVEALLYSSRRGPRGRRVALAAVQSHFVRHPKRIRRRGRAPASACGPGRVNIDRVPSSRLSSDPTPDRGPDRYPFPILIPFLLLIMIRLTLDYNRGLIFRSESGFDLNG</sequence>
<reference evidence="2 3" key="1">
    <citation type="journal article" date="2019" name="Commun. Biol.">
        <title>The bagworm genome reveals a unique fibroin gene that provides high tensile strength.</title>
        <authorList>
            <person name="Kono N."/>
            <person name="Nakamura H."/>
            <person name="Ohtoshi R."/>
            <person name="Tomita M."/>
            <person name="Numata K."/>
            <person name="Arakawa K."/>
        </authorList>
    </citation>
    <scope>NUCLEOTIDE SEQUENCE [LARGE SCALE GENOMIC DNA]</scope>
</reference>
<feature type="region of interest" description="Disordered" evidence="1">
    <location>
        <begin position="1"/>
        <end position="24"/>
    </location>
</feature>